<keyword evidence="2" id="KW-1185">Reference proteome</keyword>
<sequence>MTFRLDDDDALARGYLARLLQYAHSRYRGHVLTFPAGYKAWFDHAAQTYTQVAEHWEPKIALGLAYVGHGQDKVKQVFQVGNHTQVDRHFPLVSLPDRPMYLRSFHDDNDVLLAEDLSMRRTKIKRIFEQAPPVETMTLHQHFALGFSER</sequence>
<proteinExistence type="predicted"/>
<dbReference type="STRING" id="631362.Thi970DRAFT_00268"/>
<organism evidence="1 2">
    <name type="scientific">Thiorhodovibrio frisius</name>
    <dbReference type="NCBI Taxonomy" id="631362"/>
    <lineage>
        <taxon>Bacteria</taxon>
        <taxon>Pseudomonadati</taxon>
        <taxon>Pseudomonadota</taxon>
        <taxon>Gammaproteobacteria</taxon>
        <taxon>Chromatiales</taxon>
        <taxon>Chromatiaceae</taxon>
        <taxon>Thiorhodovibrio</taxon>
    </lineage>
</organism>
<dbReference type="Pfam" id="PF11316">
    <property type="entry name" value="Rhamno_transf"/>
    <property type="match status" value="1"/>
</dbReference>
<dbReference type="OrthoDB" id="6402864at2"/>
<reference evidence="1 2" key="2">
    <citation type="submission" date="2011-11" db="EMBL/GenBank/DDBJ databases">
        <authorList>
            <consortium name="US DOE Joint Genome Institute"/>
            <person name="Lucas S."/>
            <person name="Han J."/>
            <person name="Lapidus A."/>
            <person name="Cheng J.-F."/>
            <person name="Goodwin L."/>
            <person name="Pitluck S."/>
            <person name="Peters L."/>
            <person name="Ovchinnikova G."/>
            <person name="Zhang X."/>
            <person name="Detter J.C."/>
            <person name="Han C."/>
            <person name="Tapia R."/>
            <person name="Land M."/>
            <person name="Hauser L."/>
            <person name="Kyrpides N."/>
            <person name="Ivanova N."/>
            <person name="Pagani I."/>
            <person name="Vogl K."/>
            <person name="Liu Z."/>
            <person name="Overmann J."/>
            <person name="Frigaard N.-U."/>
            <person name="Bryant D."/>
            <person name="Woyke T."/>
        </authorList>
    </citation>
    <scope>NUCLEOTIDE SEQUENCE [LARGE SCALE GENOMIC DNA]</scope>
    <source>
        <strain evidence="1 2">970</strain>
    </source>
</reference>
<dbReference type="AlphaFoldDB" id="H8YVW8"/>
<gene>
    <name evidence="1" type="ORF">Thi970DRAFT_00268</name>
</gene>
<dbReference type="Proteomes" id="UP000002964">
    <property type="component" value="Unassembled WGS sequence"/>
</dbReference>
<protein>
    <submittedName>
        <fullName evidence="1">Uncharacterized protein</fullName>
    </submittedName>
</protein>
<dbReference type="InterPro" id="IPR021466">
    <property type="entry name" value="Put_rhamnosyl_transferase"/>
</dbReference>
<dbReference type="HOGENOM" id="CLU_1739679_0_0_6"/>
<dbReference type="EMBL" id="JH603164">
    <property type="protein sequence ID" value="EIC23759.1"/>
    <property type="molecule type" value="Genomic_DNA"/>
</dbReference>
<evidence type="ECO:0000313" key="1">
    <source>
        <dbReference type="EMBL" id="EIC23759.1"/>
    </source>
</evidence>
<accession>H8YVW8</accession>
<dbReference type="eggNOG" id="ENOG50319TA">
    <property type="taxonomic scope" value="Bacteria"/>
</dbReference>
<reference evidence="2" key="1">
    <citation type="submission" date="2011-06" db="EMBL/GenBank/DDBJ databases">
        <authorList>
            <consortium name="US DOE Joint Genome Institute (JGI-PGF)"/>
            <person name="Lucas S."/>
            <person name="Han J."/>
            <person name="Lapidus A."/>
            <person name="Cheng J.-F."/>
            <person name="Goodwin L."/>
            <person name="Pitluck S."/>
            <person name="Peters L."/>
            <person name="Land M.L."/>
            <person name="Hauser L."/>
            <person name="Vogl K."/>
            <person name="Liu Z."/>
            <person name="Overmann J."/>
            <person name="Frigaard N.-U."/>
            <person name="Bryant D.A."/>
            <person name="Woyke T.J."/>
        </authorList>
    </citation>
    <scope>NUCLEOTIDE SEQUENCE [LARGE SCALE GENOMIC DNA]</scope>
    <source>
        <strain evidence="2">970</strain>
    </source>
</reference>
<name>H8YVW8_9GAMM</name>
<evidence type="ECO:0000313" key="2">
    <source>
        <dbReference type="Proteomes" id="UP000002964"/>
    </source>
</evidence>